<sequence length="77" mass="8094">MKIPSQSSCLACCSVNSPATPIFDSRKIHSFAFVFPSKSGGKMPSLSRDAERSDNKGRGSSRCGDRSSVLVAGTPEA</sequence>
<gene>
    <name evidence="2" type="ORF">V6N11_048384</name>
</gene>
<reference evidence="2 3" key="1">
    <citation type="journal article" date="2024" name="G3 (Bethesda)">
        <title>Genome assembly of Hibiscus sabdariffa L. provides insights into metabolisms of medicinal natural products.</title>
        <authorList>
            <person name="Kim T."/>
        </authorList>
    </citation>
    <scope>NUCLEOTIDE SEQUENCE [LARGE SCALE GENOMIC DNA]</scope>
    <source>
        <strain evidence="2">TK-2024</strain>
        <tissue evidence="2">Old leaves</tissue>
    </source>
</reference>
<protein>
    <submittedName>
        <fullName evidence="2">Uncharacterized protein</fullName>
    </submittedName>
</protein>
<comment type="caution">
    <text evidence="2">The sequence shown here is derived from an EMBL/GenBank/DDBJ whole genome shotgun (WGS) entry which is preliminary data.</text>
</comment>
<proteinExistence type="predicted"/>
<feature type="compositionally biased region" description="Low complexity" evidence="1">
    <location>
        <begin position="58"/>
        <end position="68"/>
    </location>
</feature>
<evidence type="ECO:0000313" key="3">
    <source>
        <dbReference type="Proteomes" id="UP001396334"/>
    </source>
</evidence>
<evidence type="ECO:0000256" key="1">
    <source>
        <dbReference type="SAM" id="MobiDB-lite"/>
    </source>
</evidence>
<accession>A0ABR2PVK9</accession>
<organism evidence="2 3">
    <name type="scientific">Hibiscus sabdariffa</name>
    <name type="common">roselle</name>
    <dbReference type="NCBI Taxonomy" id="183260"/>
    <lineage>
        <taxon>Eukaryota</taxon>
        <taxon>Viridiplantae</taxon>
        <taxon>Streptophyta</taxon>
        <taxon>Embryophyta</taxon>
        <taxon>Tracheophyta</taxon>
        <taxon>Spermatophyta</taxon>
        <taxon>Magnoliopsida</taxon>
        <taxon>eudicotyledons</taxon>
        <taxon>Gunneridae</taxon>
        <taxon>Pentapetalae</taxon>
        <taxon>rosids</taxon>
        <taxon>malvids</taxon>
        <taxon>Malvales</taxon>
        <taxon>Malvaceae</taxon>
        <taxon>Malvoideae</taxon>
        <taxon>Hibiscus</taxon>
    </lineage>
</organism>
<name>A0ABR2PVK9_9ROSI</name>
<dbReference type="Proteomes" id="UP001396334">
    <property type="component" value="Unassembled WGS sequence"/>
</dbReference>
<keyword evidence="3" id="KW-1185">Reference proteome</keyword>
<feature type="region of interest" description="Disordered" evidence="1">
    <location>
        <begin position="37"/>
        <end position="77"/>
    </location>
</feature>
<evidence type="ECO:0000313" key="2">
    <source>
        <dbReference type="EMBL" id="KAK8992297.1"/>
    </source>
</evidence>
<dbReference type="EMBL" id="JBBPBN010000050">
    <property type="protein sequence ID" value="KAK8992297.1"/>
    <property type="molecule type" value="Genomic_DNA"/>
</dbReference>
<feature type="compositionally biased region" description="Basic and acidic residues" evidence="1">
    <location>
        <begin position="48"/>
        <end position="57"/>
    </location>
</feature>